<keyword evidence="6" id="KW-1185">Reference proteome</keyword>
<proteinExistence type="inferred from homology"/>
<dbReference type="Proteomes" id="UP000695562">
    <property type="component" value="Unassembled WGS sequence"/>
</dbReference>
<dbReference type="AlphaFoldDB" id="A0A8J4V258"/>
<evidence type="ECO:0000259" key="3">
    <source>
        <dbReference type="Pfam" id="PF14647"/>
    </source>
</evidence>
<evidence type="ECO:0000256" key="2">
    <source>
        <dbReference type="SAM" id="MobiDB-lite"/>
    </source>
</evidence>
<organism evidence="5 6">
    <name type="scientific">Polysphondylium violaceum</name>
    <dbReference type="NCBI Taxonomy" id="133409"/>
    <lineage>
        <taxon>Eukaryota</taxon>
        <taxon>Amoebozoa</taxon>
        <taxon>Evosea</taxon>
        <taxon>Eumycetozoa</taxon>
        <taxon>Dictyostelia</taxon>
        <taxon>Dictyosteliales</taxon>
        <taxon>Dictyosteliaceae</taxon>
        <taxon>Polysphondylium</taxon>
    </lineage>
</organism>
<comment type="similarity">
    <text evidence="1">Belongs to the FAM91 family.</text>
</comment>
<dbReference type="InterPro" id="IPR028097">
    <property type="entry name" value="FAM91_C_dom"/>
</dbReference>
<evidence type="ECO:0000259" key="4">
    <source>
        <dbReference type="Pfam" id="PF14648"/>
    </source>
</evidence>
<dbReference type="InterPro" id="IPR028091">
    <property type="entry name" value="FAM91_N_dom"/>
</dbReference>
<protein>
    <recommendedName>
        <fullName evidence="7">FAM91 family protein</fullName>
    </recommendedName>
</protein>
<feature type="domain" description="FAM91 C-terminal" evidence="4">
    <location>
        <begin position="369"/>
        <end position="683"/>
    </location>
</feature>
<evidence type="ECO:0000313" key="5">
    <source>
        <dbReference type="EMBL" id="KAF2071177.1"/>
    </source>
</evidence>
<evidence type="ECO:0000256" key="1">
    <source>
        <dbReference type="ARBA" id="ARBA00010319"/>
    </source>
</evidence>
<dbReference type="PANTHER" id="PTHR28441">
    <property type="entry name" value="PROTEIN FAM91A1"/>
    <property type="match status" value="1"/>
</dbReference>
<dbReference type="Pfam" id="PF14648">
    <property type="entry name" value="FAM91_C"/>
    <property type="match status" value="2"/>
</dbReference>
<feature type="domain" description="FAM91 C-terminal" evidence="4">
    <location>
        <begin position="693"/>
        <end position="794"/>
    </location>
</feature>
<dbReference type="OrthoDB" id="275996at2759"/>
<dbReference type="Pfam" id="PF14647">
    <property type="entry name" value="FAM91_N"/>
    <property type="match status" value="1"/>
</dbReference>
<gene>
    <name evidence="5" type="ORF">CYY_007512</name>
</gene>
<feature type="domain" description="FAM91 N-terminal" evidence="3">
    <location>
        <begin position="13"/>
        <end position="328"/>
    </location>
</feature>
<dbReference type="InterPro" id="IPR039199">
    <property type="entry name" value="FAM91"/>
</dbReference>
<comment type="caution">
    <text evidence="5">The sequence shown here is derived from an EMBL/GenBank/DDBJ whole genome shotgun (WGS) entry which is preliminary data.</text>
</comment>
<feature type="region of interest" description="Disordered" evidence="2">
    <location>
        <begin position="332"/>
        <end position="361"/>
    </location>
</feature>
<reference evidence="5" key="1">
    <citation type="submission" date="2020-01" db="EMBL/GenBank/DDBJ databases">
        <title>Development of genomics and gene disruption for Polysphondylium violaceum indicates a role for the polyketide synthase stlB in stalk morphogenesis.</title>
        <authorList>
            <person name="Narita B."/>
            <person name="Kawabe Y."/>
            <person name="Kin K."/>
            <person name="Saito T."/>
            <person name="Gibbs R."/>
            <person name="Kuspa A."/>
            <person name="Muzny D."/>
            <person name="Queller D."/>
            <person name="Richards S."/>
            <person name="Strassman J."/>
            <person name="Sucgang R."/>
            <person name="Worley K."/>
            <person name="Schaap P."/>
        </authorList>
    </citation>
    <scope>NUCLEOTIDE SEQUENCE</scope>
    <source>
        <strain evidence="5">QSvi11</strain>
    </source>
</reference>
<evidence type="ECO:0000313" key="6">
    <source>
        <dbReference type="Proteomes" id="UP000695562"/>
    </source>
</evidence>
<evidence type="ECO:0008006" key="7">
    <source>
        <dbReference type="Google" id="ProtNLM"/>
    </source>
</evidence>
<dbReference type="PANTHER" id="PTHR28441:SF2">
    <property type="entry name" value="PROTEIN FAM91A1"/>
    <property type="match status" value="1"/>
</dbReference>
<accession>A0A8J4V258</accession>
<dbReference type="EMBL" id="AJWJ01000405">
    <property type="protein sequence ID" value="KAF2071177.1"/>
    <property type="molecule type" value="Genomic_DNA"/>
</dbReference>
<sequence>MDQHSEKELEKYVLNQVTWDSLPSHAKSILDQSQTKWKQYVLKYSIKHQLRWDSSLIRHYVTDERIYYQEIVRLSVANLVLYPYHISNQLVRMLNVTPFKYYLIMMIETMTNSKSYDELPNFTAVDCIRVLEIGRNQYIDLMNKCRSKGFLFKKKRDVIKGLLPTKSLEKNTDYWWIIKYGYHNNDEERSCTPQEMEVLEDLKKSTNDQGKQAGCYPMDVVLQLVSKGLVYIDVPIQNSDMISVPPLEGFVMNRVLGDYFENLLYKIFVSIDERTTVQELSEVLQIDVELVKQAVSLYIRLGFAKKKNIEPLQQTLDDQVVSKFHSSWINSSVGSGSKEENQSLLNNNSNNNNNSSDSNINELEDNDLQRIGFIFDSSITAFLMMGNLGYGLKNHAVTMFEVGKLANEALCDFLNELDKIDIEEFDTEAKSYAYNAIALRNTIRHLRNRYVIGGQMQGLDLISCERMNSLEENTRLRVLKKNYSVLVSLAPLAIDNCPVISCIPVHFGPPVYEFHSFWFRLFLYALIGQGPDSILFPKGSRLKRIPQVFRDCEKITICSIDHDPVTVNLSQLLPTVNEILLSSPVLLQVYSYIKYDMAPKQSKLMSHSRSTSTGGTLKEEKLIYNIPFPLDKPSLFLNQEEYNESNIDQHPVLMKIQDCLKLNHSFGYISLLKIELPSTSGNNSSSGGSTSKPVIKWLPLNVYYGIPIFDSDLNQSVCDNIDKFGLLTEDNIKQQSFNSRSLSLDLFNFISSTCPPIHPDLDVIDSTKGHASLPSVQNIPLPTQTISFINGLLDL</sequence>
<name>A0A8J4V258_9MYCE</name>